<reference evidence="1 2" key="2">
    <citation type="submission" date="2019-05" db="EMBL/GenBank/DDBJ databases">
        <title>Glycomyces buryatensis sp. nov.</title>
        <authorList>
            <person name="Nikitina E."/>
        </authorList>
    </citation>
    <scope>NUCLEOTIDE SEQUENCE [LARGE SCALE GENOMIC DNA]</scope>
    <source>
        <strain evidence="1 2">18</strain>
    </source>
</reference>
<protein>
    <submittedName>
        <fullName evidence="1">Uncharacterized protein</fullName>
    </submittedName>
</protein>
<gene>
    <name evidence="1" type="ORF">FAB82_17245</name>
</gene>
<organism evidence="1 2">
    <name type="scientific">Glycomyces buryatensis</name>
    <dbReference type="NCBI Taxonomy" id="2570927"/>
    <lineage>
        <taxon>Bacteria</taxon>
        <taxon>Bacillati</taxon>
        <taxon>Actinomycetota</taxon>
        <taxon>Actinomycetes</taxon>
        <taxon>Glycomycetales</taxon>
        <taxon>Glycomycetaceae</taxon>
        <taxon>Glycomyces</taxon>
    </lineage>
</organism>
<name>A0A4V4HS78_9ACTN</name>
<dbReference type="EMBL" id="STGY01000065">
    <property type="protein sequence ID" value="THV39616.1"/>
    <property type="molecule type" value="Genomic_DNA"/>
</dbReference>
<proteinExistence type="predicted"/>
<dbReference type="AlphaFoldDB" id="A0A4V4HS78"/>
<keyword evidence="2" id="KW-1185">Reference proteome</keyword>
<dbReference type="Proteomes" id="UP000308760">
    <property type="component" value="Unassembled WGS sequence"/>
</dbReference>
<dbReference type="RefSeq" id="WP_136535783.1">
    <property type="nucleotide sequence ID" value="NZ_STGY01000065.1"/>
</dbReference>
<reference evidence="2" key="1">
    <citation type="submission" date="2019-04" db="EMBL/GenBank/DDBJ databases">
        <title>Nocardioides xinjiangensis sp. nov.</title>
        <authorList>
            <person name="Liu S."/>
        </authorList>
    </citation>
    <scope>NUCLEOTIDE SEQUENCE [LARGE SCALE GENOMIC DNA]</scope>
    <source>
        <strain evidence="2">18</strain>
    </source>
</reference>
<accession>A0A4V4HS78</accession>
<sequence>MSAAAPRFGDAELSVLDYLSRHLANFQGSTDFPTGTPAQPWIVARRYGGNYRPPAIDYARLSLESWAASRFDAQARLQEAIGALLVAGRLDTTPRAKGDIPLPRIVRTFVESGPQFFPEAPTDCPRWISTVAVYMRALDA</sequence>
<comment type="caution">
    <text evidence="1">The sequence shown here is derived from an EMBL/GenBank/DDBJ whole genome shotgun (WGS) entry which is preliminary data.</text>
</comment>
<evidence type="ECO:0000313" key="2">
    <source>
        <dbReference type="Proteomes" id="UP000308760"/>
    </source>
</evidence>
<evidence type="ECO:0000313" key="1">
    <source>
        <dbReference type="EMBL" id="THV39616.1"/>
    </source>
</evidence>